<dbReference type="Pfam" id="PF00271">
    <property type="entry name" value="Helicase_C"/>
    <property type="match status" value="1"/>
</dbReference>
<dbReference type="InterPro" id="IPR001650">
    <property type="entry name" value="Helicase_C-like"/>
</dbReference>
<evidence type="ECO:0000256" key="8">
    <source>
        <dbReference type="ARBA" id="ARBA00022840"/>
    </source>
</evidence>
<accession>V4RQA1</accession>
<dbReference type="InterPro" id="IPR005259">
    <property type="entry name" value="PriA"/>
</dbReference>
<dbReference type="GO" id="GO:0006269">
    <property type="term" value="P:DNA replication, synthesis of primer"/>
    <property type="evidence" value="ECO:0007669"/>
    <property type="project" value="UniProtKB-KW"/>
</dbReference>
<dbReference type="InterPro" id="IPR014001">
    <property type="entry name" value="Helicase_ATP-bd"/>
</dbReference>
<dbReference type="GO" id="GO:0043138">
    <property type="term" value="F:3'-5' DNA helicase activity"/>
    <property type="evidence" value="ECO:0007669"/>
    <property type="project" value="UniProtKB-EC"/>
</dbReference>
<comment type="function">
    <text evidence="12">Initiates the restart of stalled replication forks, which reloads the replicative helicase on sites other than the origin of replication. Recognizes and binds to abandoned replication forks and remodels them to uncover a helicase loading site. Promotes assembly of the primosome at these replication forks.</text>
</comment>
<dbReference type="STRING" id="1121022.GCA_000376105_00861"/>
<evidence type="ECO:0000259" key="13">
    <source>
        <dbReference type="PROSITE" id="PS51192"/>
    </source>
</evidence>
<dbReference type="InterPro" id="IPR042115">
    <property type="entry name" value="PriA_3primeBD_sf"/>
</dbReference>
<evidence type="ECO:0000256" key="5">
    <source>
        <dbReference type="ARBA" id="ARBA00022801"/>
    </source>
</evidence>
<dbReference type="InterPro" id="IPR041236">
    <property type="entry name" value="PriA_C"/>
</dbReference>
<sequence>MCVCEALSASGYDKAGDFVLDAKTMSPAPPDPLFNEKLTTIVKVVVLAPMAEALDYALPVGMSLAAGEHVIVPLGHAKVRGLVIGFETPEAHEDLSRIKGVLAKLDDPIVPEASLTFWLWAAGWTLTPPGIFLNGCLRALKIPRAAPKQGYVLTDEQPARQKIRMTKARQAVLDTALVPMGLCDLAMAAGVSTGVVSALEKEGVLHKVDLAREEVWPQPNPDFAPARLNDSQGAAHQLLRMEQDKHAFAPVLLDGVTGSGKTEVYLESVADLLRSDPDAQVLILLPEIALTQAVLGRLEARFGVEVAQWHANISNGNRRRIWEGVAKGHVRLVVGARSALFLPYQRLGLIVVDEEHDGSYKQEEGARYHARDLAVFRARLDGAMVILASATPSLETLTNAEKGRYAWIRLEQRHGTAQLPDISLIDMKVHTPAKGGRGEQMWLSDTLVGEIIATLRRQEQVLLFLNRRGYAPLVLCKACGEKMTSPNTDSWLVEHRASGRLVCHLTGFSMRKPKTCPHCGAQDSLISVGPGVERILEEVHARFPEARAEVFSSDTTPDAASSASLIKRIEDNEIDIIIATQAAAKGHNFPNLTLVGIVDADLGLKGGDLRAAERTFQLLAQATGRAGRKLKPGKAVLQTYTPEHPVMQALAHQDRDAFYAYESMSREIAKFPPFGRLAALILSAKDQNLLNRFSRELALFIPNTEGVDVYGPADAPLALVRGQWRKRFLVRADRNRDLQAFVNHWLAAIKRPNAIRLVVDIDPYSFL</sequence>
<evidence type="ECO:0000256" key="6">
    <source>
        <dbReference type="ARBA" id="ARBA00022806"/>
    </source>
</evidence>
<dbReference type="NCBIfam" id="TIGR00595">
    <property type="entry name" value="priA"/>
    <property type="match status" value="1"/>
</dbReference>
<keyword evidence="3 12" id="KW-0479">Metal-binding</keyword>
<comment type="cofactor">
    <cofactor evidence="12">
        <name>Zn(2+)</name>
        <dbReference type="ChEBI" id="CHEBI:29105"/>
    </cofactor>
    <text evidence="12">Binds 2 zinc ions per subunit.</text>
</comment>
<reference evidence="14 15" key="1">
    <citation type="journal article" date="2014" name="Nature">
        <title>Sequential evolution of bacterial morphology by co-option of a developmental regulator.</title>
        <authorList>
            <person name="Jiang C."/>
            <person name="Brown P.J."/>
            <person name="Ducret A."/>
            <person name="Brun Y.V."/>
        </authorList>
    </citation>
    <scope>NUCLEOTIDE SEQUENCE [LARGE SCALE GENOMIC DNA]</scope>
    <source>
        <strain evidence="14 15">DSM 16100</strain>
    </source>
</reference>
<evidence type="ECO:0000256" key="4">
    <source>
        <dbReference type="ARBA" id="ARBA00022741"/>
    </source>
</evidence>
<keyword evidence="4 12" id="KW-0547">Nucleotide-binding</keyword>
<dbReference type="Pfam" id="PF17764">
    <property type="entry name" value="PriA_3primeBD"/>
    <property type="match status" value="1"/>
</dbReference>
<feature type="binding site" evidence="12">
    <location>
        <position position="479"/>
    </location>
    <ligand>
        <name>Zn(2+)</name>
        <dbReference type="ChEBI" id="CHEBI:29105"/>
        <label>1</label>
    </ligand>
</feature>
<keyword evidence="7 12" id="KW-0862">Zinc</keyword>
<dbReference type="EMBL" id="AWGB01000008">
    <property type="protein sequence ID" value="ESQ93403.1"/>
    <property type="molecule type" value="Genomic_DNA"/>
</dbReference>
<keyword evidence="15" id="KW-1185">Reference proteome</keyword>
<dbReference type="CDD" id="cd17929">
    <property type="entry name" value="DEXHc_priA"/>
    <property type="match status" value="1"/>
</dbReference>
<dbReference type="HAMAP" id="MF_00983">
    <property type="entry name" value="PriA"/>
    <property type="match status" value="1"/>
</dbReference>
<dbReference type="Pfam" id="PF18074">
    <property type="entry name" value="PriA_C"/>
    <property type="match status" value="1"/>
</dbReference>
<dbReference type="eggNOG" id="COG1198">
    <property type="taxonomic scope" value="Bacteria"/>
</dbReference>
<dbReference type="GO" id="GO:0003677">
    <property type="term" value="F:DNA binding"/>
    <property type="evidence" value="ECO:0007669"/>
    <property type="project" value="UniProtKB-UniRule"/>
</dbReference>
<comment type="catalytic activity">
    <reaction evidence="11 12">
        <text>ATP + H2O = ADP + phosphate + H(+)</text>
        <dbReference type="Rhea" id="RHEA:13065"/>
        <dbReference type="ChEBI" id="CHEBI:15377"/>
        <dbReference type="ChEBI" id="CHEBI:15378"/>
        <dbReference type="ChEBI" id="CHEBI:30616"/>
        <dbReference type="ChEBI" id="CHEBI:43474"/>
        <dbReference type="ChEBI" id="CHEBI:456216"/>
        <dbReference type="EC" id="5.6.2.4"/>
    </reaction>
</comment>
<evidence type="ECO:0000256" key="2">
    <source>
        <dbReference type="ARBA" id="ARBA00022705"/>
    </source>
</evidence>
<evidence type="ECO:0000256" key="11">
    <source>
        <dbReference type="ARBA" id="ARBA00048988"/>
    </source>
</evidence>
<feature type="binding site" evidence="12">
    <location>
        <position position="503"/>
    </location>
    <ligand>
        <name>Zn(2+)</name>
        <dbReference type="ChEBI" id="CHEBI:29105"/>
        <label>2</label>
    </ligand>
</feature>
<evidence type="ECO:0000256" key="9">
    <source>
        <dbReference type="ARBA" id="ARBA00023125"/>
    </source>
</evidence>
<dbReference type="PROSITE" id="PS51192">
    <property type="entry name" value="HELICASE_ATP_BIND_1"/>
    <property type="match status" value="1"/>
</dbReference>
<feature type="domain" description="Helicase ATP-binding" evidence="13">
    <location>
        <begin position="242"/>
        <end position="410"/>
    </location>
</feature>
<dbReference type="InterPro" id="IPR041222">
    <property type="entry name" value="PriA_3primeBD"/>
</dbReference>
<keyword evidence="8 12" id="KW-0067">ATP-binding</keyword>
<dbReference type="EC" id="5.6.2.4" evidence="12"/>
<keyword evidence="2 12" id="KW-0235">DNA replication</keyword>
<protein>
    <recommendedName>
        <fullName evidence="12">Replication restart protein PriA</fullName>
    </recommendedName>
    <alternativeName>
        <fullName evidence="12">ATP-dependent DNA helicase PriA</fullName>
        <ecNumber evidence="12">5.6.2.4</ecNumber>
    </alternativeName>
    <alternativeName>
        <fullName evidence="12">DNA 3'-5' helicase PriA</fullName>
    </alternativeName>
</protein>
<evidence type="ECO:0000256" key="12">
    <source>
        <dbReference type="HAMAP-Rule" id="MF_00983"/>
    </source>
</evidence>
<dbReference type="InterPro" id="IPR027417">
    <property type="entry name" value="P-loop_NTPase"/>
</dbReference>
<evidence type="ECO:0000313" key="14">
    <source>
        <dbReference type="EMBL" id="ESQ93403.1"/>
    </source>
</evidence>
<dbReference type="GO" id="GO:0006310">
    <property type="term" value="P:DNA recombination"/>
    <property type="evidence" value="ECO:0007669"/>
    <property type="project" value="InterPro"/>
</dbReference>
<comment type="caution">
    <text evidence="14">The sequence shown here is derived from an EMBL/GenBank/DDBJ whole genome shotgun (WGS) entry which is preliminary data.</text>
</comment>
<feature type="binding site" evidence="12">
    <location>
        <position position="519"/>
    </location>
    <ligand>
        <name>Zn(2+)</name>
        <dbReference type="ChEBI" id="CHEBI:29105"/>
        <label>1</label>
    </ligand>
</feature>
<dbReference type="GO" id="GO:0008270">
    <property type="term" value="F:zinc ion binding"/>
    <property type="evidence" value="ECO:0007669"/>
    <property type="project" value="UniProtKB-UniRule"/>
</dbReference>
<dbReference type="Gene3D" id="3.40.50.300">
    <property type="entry name" value="P-loop containing nucleotide triphosphate hydrolases"/>
    <property type="match status" value="2"/>
</dbReference>
<dbReference type="SUPFAM" id="SSF52540">
    <property type="entry name" value="P-loop containing nucleoside triphosphate hydrolases"/>
    <property type="match status" value="1"/>
</dbReference>
<dbReference type="InterPro" id="IPR011545">
    <property type="entry name" value="DEAD/DEAH_box_helicase_dom"/>
</dbReference>
<dbReference type="Proteomes" id="UP000017837">
    <property type="component" value="Unassembled WGS sequence"/>
</dbReference>
<keyword evidence="9 12" id="KW-0238">DNA-binding</keyword>
<keyword evidence="10 12" id="KW-0413">Isomerase</keyword>
<dbReference type="FunFam" id="3.40.50.300:FF:000489">
    <property type="entry name" value="Primosome assembly protein PriA"/>
    <property type="match status" value="1"/>
</dbReference>
<dbReference type="Gene3D" id="3.40.1440.60">
    <property type="entry name" value="PriA, 3(prime) DNA-binding domain"/>
    <property type="match status" value="1"/>
</dbReference>
<keyword evidence="1 12" id="KW-0639">Primosome</keyword>
<dbReference type="Pfam" id="PF00270">
    <property type="entry name" value="DEAD"/>
    <property type="match status" value="1"/>
</dbReference>
<dbReference type="GO" id="GO:0005524">
    <property type="term" value="F:ATP binding"/>
    <property type="evidence" value="ECO:0007669"/>
    <property type="project" value="UniProtKB-UniRule"/>
</dbReference>
<keyword evidence="5 12" id="KW-0378">Hydrolase</keyword>
<dbReference type="NCBIfam" id="NF004070">
    <property type="entry name" value="PRK05580.2-2"/>
    <property type="match status" value="1"/>
</dbReference>
<feature type="binding site" evidence="12">
    <location>
        <position position="476"/>
    </location>
    <ligand>
        <name>Zn(2+)</name>
        <dbReference type="ChEBI" id="CHEBI:29105"/>
        <label>1</label>
    </ligand>
</feature>
<dbReference type="AlphaFoldDB" id="V4RQA1"/>
<dbReference type="PANTHER" id="PTHR30580:SF0">
    <property type="entry name" value="PRIMOSOMAL PROTEIN N"/>
    <property type="match status" value="1"/>
</dbReference>
<comment type="subunit">
    <text evidence="12">Component of the replication restart primosome.</text>
</comment>
<gene>
    <name evidence="12" type="primary">priA</name>
    <name evidence="14" type="ORF">ABENE_05740</name>
</gene>
<dbReference type="GO" id="GO:0016887">
    <property type="term" value="F:ATP hydrolysis activity"/>
    <property type="evidence" value="ECO:0007669"/>
    <property type="project" value="RHEA"/>
</dbReference>
<evidence type="ECO:0000256" key="7">
    <source>
        <dbReference type="ARBA" id="ARBA00022833"/>
    </source>
</evidence>
<dbReference type="GO" id="GO:1990077">
    <property type="term" value="C:primosome complex"/>
    <property type="evidence" value="ECO:0007669"/>
    <property type="project" value="UniProtKB-UniRule"/>
</dbReference>
<evidence type="ECO:0000256" key="10">
    <source>
        <dbReference type="ARBA" id="ARBA00023235"/>
    </source>
</evidence>
<dbReference type="SMART" id="SM00487">
    <property type="entry name" value="DEXDc"/>
    <property type="match status" value="1"/>
</dbReference>
<name>V4RQA1_9CAUL</name>
<organism evidence="14 15">
    <name type="scientific">Asticcacaulis benevestitus DSM 16100 = ATCC BAA-896</name>
    <dbReference type="NCBI Taxonomy" id="1121022"/>
    <lineage>
        <taxon>Bacteria</taxon>
        <taxon>Pseudomonadati</taxon>
        <taxon>Pseudomonadota</taxon>
        <taxon>Alphaproteobacteria</taxon>
        <taxon>Caulobacterales</taxon>
        <taxon>Caulobacteraceae</taxon>
        <taxon>Asticcacaulis</taxon>
    </lineage>
</organism>
<comment type="similarity">
    <text evidence="12">Belongs to the helicase family. PriA subfamily.</text>
</comment>
<comment type="caution">
    <text evidence="12">Lacks conserved residue(s) required for the propagation of feature annotation.</text>
</comment>
<evidence type="ECO:0000256" key="1">
    <source>
        <dbReference type="ARBA" id="ARBA00022515"/>
    </source>
</evidence>
<dbReference type="PANTHER" id="PTHR30580">
    <property type="entry name" value="PRIMOSOMAL PROTEIN N"/>
    <property type="match status" value="1"/>
</dbReference>
<evidence type="ECO:0000313" key="15">
    <source>
        <dbReference type="Proteomes" id="UP000017837"/>
    </source>
</evidence>
<feature type="binding site" evidence="12">
    <location>
        <position position="516"/>
    </location>
    <ligand>
        <name>Zn(2+)</name>
        <dbReference type="ChEBI" id="CHEBI:29105"/>
        <label>1</label>
    </ligand>
</feature>
<comment type="catalytic activity">
    <reaction evidence="12">
        <text>Couples ATP hydrolysis with the unwinding of duplex DNA by translocating in the 3'-5' direction.</text>
        <dbReference type="EC" id="5.6.2.4"/>
    </reaction>
</comment>
<evidence type="ECO:0000256" key="3">
    <source>
        <dbReference type="ARBA" id="ARBA00022723"/>
    </source>
</evidence>
<proteinExistence type="inferred from homology"/>
<dbReference type="SMART" id="SM00490">
    <property type="entry name" value="HELICc"/>
    <property type="match status" value="1"/>
</dbReference>
<dbReference type="PATRIC" id="fig|1121022.4.peg.1142"/>
<keyword evidence="6 12" id="KW-0347">Helicase</keyword>
<dbReference type="GO" id="GO:0006270">
    <property type="term" value="P:DNA replication initiation"/>
    <property type="evidence" value="ECO:0007669"/>
    <property type="project" value="TreeGrafter"/>
</dbReference>
<dbReference type="GO" id="GO:0006302">
    <property type="term" value="P:double-strand break repair"/>
    <property type="evidence" value="ECO:0007669"/>
    <property type="project" value="InterPro"/>
</dbReference>